<proteinExistence type="predicted"/>
<dbReference type="PANTHER" id="PTHR42785">
    <property type="entry name" value="DNA TOPOISOMERASE, TYPE IA, CORE"/>
    <property type="match status" value="1"/>
</dbReference>
<organism evidence="1">
    <name type="scientific">termite gut metagenome</name>
    <dbReference type="NCBI Taxonomy" id="433724"/>
    <lineage>
        <taxon>unclassified sequences</taxon>
        <taxon>metagenomes</taxon>
        <taxon>organismal metagenomes</taxon>
    </lineage>
</organism>
<evidence type="ECO:0000313" key="1">
    <source>
        <dbReference type="EMBL" id="KAA6307989.1"/>
    </source>
</evidence>
<feature type="non-terminal residue" evidence="1">
    <location>
        <position position="1"/>
    </location>
</feature>
<comment type="caution">
    <text evidence="1">The sequence shown here is derived from an EMBL/GenBank/DDBJ whole genome shotgun (WGS) entry which is preliminary data.</text>
</comment>
<keyword evidence="1" id="KW-0413">Isomerase</keyword>
<name>A0A5J4PHF5_9ZZZZ</name>
<dbReference type="GO" id="GO:0003918">
    <property type="term" value="F:DNA topoisomerase type II (double strand cut, ATP-hydrolyzing) activity"/>
    <property type="evidence" value="ECO:0007669"/>
    <property type="project" value="UniProtKB-EC"/>
</dbReference>
<dbReference type="GO" id="GO:0003917">
    <property type="term" value="F:DNA topoisomerase type I (single strand cut, ATP-independent) activity"/>
    <property type="evidence" value="ECO:0007669"/>
    <property type="project" value="InterPro"/>
</dbReference>
<sequence length="165" mass="18907">QIGSADDEEKPRFSQLRKGMSLETITLEEALEAFKLPRGVGEFEDKAVTIGIGPFGPYVKYDSKYVSIPKDVDPLKITLEDAITLINRKRETEIQKKIKSFDEKPELEILNGRYGPYISYQGENYRIPKTLIPKELELKTVMEIIEQQKKKTTVSKKRKGKATKK</sequence>
<accession>A0A5J4PHF5</accession>
<dbReference type="InterPro" id="IPR025589">
    <property type="entry name" value="Toprim_C_rpt"/>
</dbReference>
<gene>
    <name evidence="1" type="ORF">EZS27_040338</name>
</gene>
<reference evidence="1" key="1">
    <citation type="submission" date="2019-03" db="EMBL/GenBank/DDBJ databases">
        <title>Single cell metagenomics reveals metabolic interactions within the superorganism composed of flagellate Streblomastix strix and complex community of Bacteroidetes bacteria on its surface.</title>
        <authorList>
            <person name="Treitli S.C."/>
            <person name="Kolisko M."/>
            <person name="Husnik F."/>
            <person name="Keeling P."/>
            <person name="Hampl V."/>
        </authorList>
    </citation>
    <scope>NUCLEOTIDE SEQUENCE</scope>
    <source>
        <strain evidence="1">STM</strain>
    </source>
</reference>
<dbReference type="Pfam" id="PF13368">
    <property type="entry name" value="Toprim_C_rpt"/>
    <property type="match status" value="2"/>
</dbReference>
<protein>
    <submittedName>
        <fullName evidence="1">DNA topoisomerase 1</fullName>
        <ecNumber evidence="1">5.6.2.2</ecNumber>
    </submittedName>
</protein>
<dbReference type="EMBL" id="SNRY01008777">
    <property type="protein sequence ID" value="KAA6307989.1"/>
    <property type="molecule type" value="Genomic_DNA"/>
</dbReference>
<dbReference type="EC" id="5.6.2.2" evidence="1"/>
<dbReference type="GO" id="GO:0006265">
    <property type="term" value="P:DNA topological change"/>
    <property type="evidence" value="ECO:0007669"/>
    <property type="project" value="InterPro"/>
</dbReference>
<dbReference type="PANTHER" id="PTHR42785:SF1">
    <property type="entry name" value="DNA TOPOISOMERASE"/>
    <property type="match status" value="1"/>
</dbReference>
<dbReference type="AlphaFoldDB" id="A0A5J4PHF5"/>
<dbReference type="InterPro" id="IPR000380">
    <property type="entry name" value="Topo_IA"/>
</dbReference>
<dbReference type="GO" id="GO:0003677">
    <property type="term" value="F:DNA binding"/>
    <property type="evidence" value="ECO:0007669"/>
    <property type="project" value="InterPro"/>
</dbReference>